<reference evidence="1 2" key="1">
    <citation type="submission" date="2023-03" db="EMBL/GenBank/DDBJ databases">
        <title>Genome sequence of Lichtheimia ornata CBS 291.66.</title>
        <authorList>
            <person name="Mohabir J.T."/>
            <person name="Shea T.P."/>
            <person name="Kurbessoian T."/>
            <person name="Berby B."/>
            <person name="Fontaine J."/>
            <person name="Livny J."/>
            <person name="Gnirke A."/>
            <person name="Stajich J.E."/>
            <person name="Cuomo C.A."/>
        </authorList>
    </citation>
    <scope>NUCLEOTIDE SEQUENCE [LARGE SCALE GENOMIC DNA]</scope>
    <source>
        <strain evidence="1">CBS 291.66</strain>
    </source>
</reference>
<dbReference type="RefSeq" id="XP_058336872.1">
    <property type="nucleotide sequence ID" value="XM_058492349.1"/>
</dbReference>
<sequence>MVYVDWKKILHGMPATSSNYSNDDDDIMRTTFEIQDLLHRIISKLSHRMHGLISIGNFEWALNDAAAIRTLDPSFSDGYLCAAEVYHQQGDNQAAIEICNEGLKMIHPSDPVYATLCSMVTKLPTETRVDFISSLPLDITSRIAWMIFTKGHPTKNRKQYPCLQVSKVWNKRLLEAYNALELHVVNSNGFDKWEPHIVRYGHHMTSLTIDRCTSPSYKLLEKTKFGSLTTLSIKDTPQDKDTYMMARLLRSLQQMPTTLTTLTIIAPTMLPIASILNSLPHLSSLECSSIAVDPIMLHSAYLKMETFKLRCTMYADYETASCILPRFPFLRTLLFDAITDRFPKILAQLPNWCRRLQHINLGVEHSAKHHMTPGGVTIILAMKDASCSSRDIIALLKHYAADLENVAFQISLDDFPKHFIMPVQFKRLKCMQIAYGDTPITNERLCEWLLRHAPFLKAIHVHSARSAGISVFNAMIGLARLRVVEIPFSSDTIKGQAWFLKHHHTLGTKSSLRNLIIRFVGGTFITGHTLQRVAGLKHLEHLSIVEENDYGGVFHQTPRLMFESLIRGCTSLTHLTLDAFTWIDQAVIDAVAKSKSLKHLTLMVDDVSQTTICPLISCPQLKTIHLSTNKSMVPASDPATQREKTLRLVFSKRAPR</sequence>
<dbReference type="GeneID" id="83219792"/>
<organism evidence="1 2">
    <name type="scientific">Lichtheimia ornata</name>
    <dbReference type="NCBI Taxonomy" id="688661"/>
    <lineage>
        <taxon>Eukaryota</taxon>
        <taxon>Fungi</taxon>
        <taxon>Fungi incertae sedis</taxon>
        <taxon>Mucoromycota</taxon>
        <taxon>Mucoromycotina</taxon>
        <taxon>Mucoromycetes</taxon>
        <taxon>Mucorales</taxon>
        <taxon>Lichtheimiaceae</taxon>
        <taxon>Lichtheimia</taxon>
    </lineage>
</organism>
<dbReference type="EMBL" id="JARTCD010000127">
    <property type="protein sequence ID" value="KAJ8651958.1"/>
    <property type="molecule type" value="Genomic_DNA"/>
</dbReference>
<accession>A0AAD7URQ5</accession>
<dbReference type="Gene3D" id="1.25.40.10">
    <property type="entry name" value="Tetratricopeptide repeat domain"/>
    <property type="match status" value="1"/>
</dbReference>
<dbReference type="SUPFAM" id="SSF52047">
    <property type="entry name" value="RNI-like"/>
    <property type="match status" value="2"/>
</dbReference>
<dbReference type="Gene3D" id="3.80.10.10">
    <property type="entry name" value="Ribonuclease Inhibitor"/>
    <property type="match status" value="2"/>
</dbReference>
<evidence type="ECO:0000313" key="1">
    <source>
        <dbReference type="EMBL" id="KAJ8651958.1"/>
    </source>
</evidence>
<proteinExistence type="predicted"/>
<gene>
    <name evidence="1" type="ORF">O0I10_012447</name>
</gene>
<dbReference type="AlphaFoldDB" id="A0AAD7URQ5"/>
<dbReference type="SUPFAM" id="SSF48452">
    <property type="entry name" value="TPR-like"/>
    <property type="match status" value="1"/>
</dbReference>
<dbReference type="Proteomes" id="UP001234581">
    <property type="component" value="Unassembled WGS sequence"/>
</dbReference>
<protein>
    <submittedName>
        <fullName evidence="1">Uncharacterized protein</fullName>
    </submittedName>
</protein>
<keyword evidence="2" id="KW-1185">Reference proteome</keyword>
<dbReference type="InterPro" id="IPR011990">
    <property type="entry name" value="TPR-like_helical_dom_sf"/>
</dbReference>
<comment type="caution">
    <text evidence="1">The sequence shown here is derived from an EMBL/GenBank/DDBJ whole genome shotgun (WGS) entry which is preliminary data.</text>
</comment>
<evidence type="ECO:0000313" key="2">
    <source>
        <dbReference type="Proteomes" id="UP001234581"/>
    </source>
</evidence>
<name>A0AAD7URQ5_9FUNG</name>
<dbReference type="InterPro" id="IPR032675">
    <property type="entry name" value="LRR_dom_sf"/>
</dbReference>